<gene>
    <name evidence="1" type="ORF">BGC07_00360</name>
</gene>
<comment type="caution">
    <text evidence="1">The sequence shown here is derived from an EMBL/GenBank/DDBJ whole genome shotgun (WGS) entry which is preliminary data.</text>
</comment>
<evidence type="ECO:0000313" key="2">
    <source>
        <dbReference type="Proteomes" id="UP000094329"/>
    </source>
</evidence>
<reference evidence="1 2" key="1">
    <citation type="submission" date="2016-08" db="EMBL/GenBank/DDBJ databases">
        <title>Draft genome sequence of Candidatus Piscirickettsia litoralis, from seawater.</title>
        <authorList>
            <person name="Wan X."/>
            <person name="Lee A.J."/>
            <person name="Hou S."/>
            <person name="Donachie S.P."/>
        </authorList>
    </citation>
    <scope>NUCLEOTIDE SEQUENCE [LARGE SCALE GENOMIC DNA]</scope>
    <source>
        <strain evidence="1 2">Y2</strain>
    </source>
</reference>
<sequence length="71" mass="7701">MYQNIASLPTKVNAGVGLQLTLHSSIELALRGYVATQDSTLLTRSGATCGTSDHCLLVDLNALVLTWRYTY</sequence>
<proteinExistence type="predicted"/>
<protein>
    <submittedName>
        <fullName evidence="1">Uncharacterized protein</fullName>
    </submittedName>
</protein>
<accession>A0ABX3A522</accession>
<name>A0ABX3A522_9GAMM</name>
<organism evidence="1 2">
    <name type="scientific">Piscirickettsia litoralis</name>
    <dbReference type="NCBI Taxonomy" id="1891921"/>
    <lineage>
        <taxon>Bacteria</taxon>
        <taxon>Pseudomonadati</taxon>
        <taxon>Pseudomonadota</taxon>
        <taxon>Gammaproteobacteria</taxon>
        <taxon>Thiotrichales</taxon>
        <taxon>Piscirickettsiaceae</taxon>
        <taxon>Piscirickettsia</taxon>
    </lineage>
</organism>
<keyword evidence="2" id="KW-1185">Reference proteome</keyword>
<evidence type="ECO:0000313" key="1">
    <source>
        <dbReference type="EMBL" id="ODN43963.1"/>
    </source>
</evidence>
<dbReference type="Proteomes" id="UP000094329">
    <property type="component" value="Unassembled WGS sequence"/>
</dbReference>
<dbReference type="EMBL" id="MDTU01000001">
    <property type="protein sequence ID" value="ODN43963.1"/>
    <property type="molecule type" value="Genomic_DNA"/>
</dbReference>